<dbReference type="InterPro" id="IPR019700">
    <property type="entry name" value="Sigma-G_inhibitor_Gin"/>
</dbReference>
<name>A0A398BF21_9BACI</name>
<proteinExistence type="predicted"/>
<dbReference type="AlphaFoldDB" id="A0A398BF21"/>
<sequence length="72" mass="8340">MEVEEMDYSSEKKQAGENCVVCGQEKVAGIHLYTSFICTECEKTMIHTETSDPNYKFFVHQLRKVTKPEIYS</sequence>
<comment type="caution">
    <text evidence="1">The sequence shown here is derived from an EMBL/GenBank/DDBJ whole genome shotgun (WGS) entry which is preliminary data.</text>
</comment>
<gene>
    <name evidence="1" type="ORF">D1970_01300</name>
</gene>
<evidence type="ECO:0000313" key="1">
    <source>
        <dbReference type="EMBL" id="RID88622.1"/>
    </source>
</evidence>
<protein>
    <submittedName>
        <fullName evidence="1">Sigma factor G inhibitor Gin</fullName>
    </submittedName>
</protein>
<reference evidence="1 2" key="1">
    <citation type="submission" date="2018-08" db="EMBL/GenBank/DDBJ databases">
        <title>Bacillus jemisoniae sp. nov., Bacillus chryseoplanitiae sp. nov., Bacillus resnikiae sp. nov., and Bacillus frankliniae sp. nov., isolated from Viking spacecraft and associated surfaces.</title>
        <authorList>
            <person name="Seuylemezian A."/>
            <person name="Vaishampayan P."/>
        </authorList>
    </citation>
    <scope>NUCLEOTIDE SEQUENCE [LARGE SCALE GENOMIC DNA]</scope>
    <source>
        <strain evidence="1 2">JJ-247</strain>
    </source>
</reference>
<dbReference type="OrthoDB" id="2886653at2"/>
<keyword evidence="2" id="KW-1185">Reference proteome</keyword>
<evidence type="ECO:0000313" key="2">
    <source>
        <dbReference type="Proteomes" id="UP000265816"/>
    </source>
</evidence>
<dbReference type="EMBL" id="QWVT01000003">
    <property type="protein sequence ID" value="RID88622.1"/>
    <property type="molecule type" value="Genomic_DNA"/>
</dbReference>
<organism evidence="1 2">
    <name type="scientific">Mesobacillus zeae</name>
    <dbReference type="NCBI Taxonomy" id="1917180"/>
    <lineage>
        <taxon>Bacteria</taxon>
        <taxon>Bacillati</taxon>
        <taxon>Bacillota</taxon>
        <taxon>Bacilli</taxon>
        <taxon>Bacillales</taxon>
        <taxon>Bacillaceae</taxon>
        <taxon>Mesobacillus</taxon>
    </lineage>
</organism>
<dbReference type="Pfam" id="PF10764">
    <property type="entry name" value="Gin"/>
    <property type="match status" value="1"/>
</dbReference>
<dbReference type="Proteomes" id="UP000265816">
    <property type="component" value="Unassembled WGS sequence"/>
</dbReference>
<accession>A0A398BF21</accession>